<feature type="transmembrane region" description="Helical" evidence="1">
    <location>
        <begin position="223"/>
        <end position="245"/>
    </location>
</feature>
<dbReference type="eggNOG" id="KOG4253">
    <property type="taxonomic scope" value="Eukaryota"/>
</dbReference>
<name>C4JT31_UNCRE</name>
<dbReference type="HOGENOM" id="CLU_044758_0_0_1"/>
<proteinExistence type="predicted"/>
<sequence>MTLFDTIKSLTIFFAPILIPRAISLYRSVRQSIAQQRHVPPKPLPPKSSRALNILFLSTALFLILSLPINPHAPAPNIFALTSSRFSTPTDLIFKRLARLRPLTDTETLLRAQFVLPQARKIYLRFGPETLLSCPFCSPANPNSYLIYYIPFNILLPHLFHLLVIGIVTSAPVVGTATARWRSMFFWTAFILFLAELSFVAAYDPYATGALNMVAIPTSFYTRLYTVRTLVFTVFDGLCAALIYLSGTNRFFLGAMAPSPSADEQIDEFAEAVGTSLASAIGKLHALGLVKNAIMRDPVLKGKDDARWAEIIARSGGMVGEDGTSILDDEEVAQAVSRVTKRAQNAGHGGNEAGLSKEGLDKATKFIEGVTAGLELES</sequence>
<organism evidence="2 3">
    <name type="scientific">Uncinocarpus reesii (strain UAMH 1704)</name>
    <dbReference type="NCBI Taxonomy" id="336963"/>
    <lineage>
        <taxon>Eukaryota</taxon>
        <taxon>Fungi</taxon>
        <taxon>Dikarya</taxon>
        <taxon>Ascomycota</taxon>
        <taxon>Pezizomycotina</taxon>
        <taxon>Eurotiomycetes</taxon>
        <taxon>Eurotiomycetidae</taxon>
        <taxon>Onygenales</taxon>
        <taxon>Onygenaceae</taxon>
        <taxon>Uncinocarpus</taxon>
    </lineage>
</organism>
<dbReference type="InParanoid" id="C4JT31"/>
<dbReference type="PANTHER" id="PTHR39470:SF1">
    <property type="entry name" value="CHORISMATE SYNTHASE PROTEIN"/>
    <property type="match status" value="1"/>
</dbReference>
<dbReference type="STRING" id="336963.C4JT31"/>
<keyword evidence="1" id="KW-0472">Membrane</keyword>
<protein>
    <submittedName>
        <fullName evidence="2">Uncharacterized protein</fullName>
    </submittedName>
</protein>
<keyword evidence="1" id="KW-1133">Transmembrane helix</keyword>
<dbReference type="GeneID" id="8441126"/>
<dbReference type="EMBL" id="CH476617">
    <property type="protein sequence ID" value="EEP80778.1"/>
    <property type="molecule type" value="Genomic_DNA"/>
</dbReference>
<dbReference type="PANTHER" id="PTHR39470">
    <property type="entry name" value="CHROMOSOME 10, WHOLE GENOME SHOTGUN SEQUENCE"/>
    <property type="match status" value="1"/>
</dbReference>
<feature type="transmembrane region" description="Helical" evidence="1">
    <location>
        <begin position="185"/>
        <end position="203"/>
    </location>
</feature>
<dbReference type="Proteomes" id="UP000002058">
    <property type="component" value="Unassembled WGS sequence"/>
</dbReference>
<evidence type="ECO:0000313" key="3">
    <source>
        <dbReference type="Proteomes" id="UP000002058"/>
    </source>
</evidence>
<feature type="transmembrane region" description="Helical" evidence="1">
    <location>
        <begin position="50"/>
        <end position="69"/>
    </location>
</feature>
<keyword evidence="3" id="KW-1185">Reference proteome</keyword>
<dbReference type="VEuPathDB" id="FungiDB:UREG_05620"/>
<feature type="transmembrane region" description="Helical" evidence="1">
    <location>
        <begin position="146"/>
        <end position="173"/>
    </location>
</feature>
<keyword evidence="1" id="KW-0812">Transmembrane</keyword>
<dbReference type="OrthoDB" id="4218123at2759"/>
<gene>
    <name evidence="2" type="ORF">UREG_05620</name>
</gene>
<evidence type="ECO:0000256" key="1">
    <source>
        <dbReference type="SAM" id="Phobius"/>
    </source>
</evidence>
<dbReference type="KEGG" id="ure:UREG_05620"/>
<feature type="transmembrane region" description="Helical" evidence="1">
    <location>
        <begin position="12"/>
        <end position="29"/>
    </location>
</feature>
<dbReference type="AlphaFoldDB" id="C4JT31"/>
<accession>C4JT31</accession>
<dbReference type="OMA" id="YFYYALP"/>
<dbReference type="RefSeq" id="XP_002584931.1">
    <property type="nucleotide sequence ID" value="XM_002584885.1"/>
</dbReference>
<evidence type="ECO:0000313" key="2">
    <source>
        <dbReference type="EMBL" id="EEP80778.1"/>
    </source>
</evidence>
<reference evidence="3" key="1">
    <citation type="journal article" date="2009" name="Genome Res.">
        <title>Comparative genomic analyses of the human fungal pathogens Coccidioides and their relatives.</title>
        <authorList>
            <person name="Sharpton T.J."/>
            <person name="Stajich J.E."/>
            <person name="Rounsley S.D."/>
            <person name="Gardner M.J."/>
            <person name="Wortman J.R."/>
            <person name="Jordar V.S."/>
            <person name="Maiti R."/>
            <person name="Kodira C.D."/>
            <person name="Neafsey D.E."/>
            <person name="Zeng Q."/>
            <person name="Hung C.-Y."/>
            <person name="McMahan C."/>
            <person name="Muszewska A."/>
            <person name="Grynberg M."/>
            <person name="Mandel M.A."/>
            <person name="Kellner E.M."/>
            <person name="Barker B.M."/>
            <person name="Galgiani J.N."/>
            <person name="Orbach M.J."/>
            <person name="Kirkland T.N."/>
            <person name="Cole G.T."/>
            <person name="Henn M.R."/>
            <person name="Birren B.W."/>
            <person name="Taylor J.W."/>
        </authorList>
    </citation>
    <scope>NUCLEOTIDE SEQUENCE [LARGE SCALE GENOMIC DNA]</scope>
    <source>
        <strain evidence="3">UAMH 1704</strain>
    </source>
</reference>